<comment type="caution">
    <text evidence="5">The sequence shown here is derived from an EMBL/GenBank/DDBJ whole genome shotgun (WGS) entry which is preliminary data.</text>
</comment>
<dbReference type="EMBL" id="WKLT01000015">
    <property type="protein sequence ID" value="MRY59297.1"/>
    <property type="molecule type" value="Genomic_DNA"/>
</dbReference>
<dbReference type="InterPro" id="IPR001173">
    <property type="entry name" value="Glyco_trans_2-like"/>
</dbReference>
<dbReference type="Pfam" id="PF00535">
    <property type="entry name" value="Glycos_transf_2"/>
    <property type="match status" value="1"/>
</dbReference>
<dbReference type="PANTHER" id="PTHR43179:SF12">
    <property type="entry name" value="GALACTOFURANOSYLTRANSFERASE GLFT2"/>
    <property type="match status" value="1"/>
</dbReference>
<dbReference type="CDD" id="cd02526">
    <property type="entry name" value="GT2_RfbF_like"/>
    <property type="match status" value="1"/>
</dbReference>
<dbReference type="PANTHER" id="PTHR43179">
    <property type="entry name" value="RHAMNOSYLTRANSFERASE WBBL"/>
    <property type="match status" value="1"/>
</dbReference>
<keyword evidence="2" id="KW-0328">Glycosyltransferase</keyword>
<organism evidence="5 6">
    <name type="scientific">Parabacteroides distasonis</name>
    <dbReference type="NCBI Taxonomy" id="823"/>
    <lineage>
        <taxon>Bacteria</taxon>
        <taxon>Pseudomonadati</taxon>
        <taxon>Bacteroidota</taxon>
        <taxon>Bacteroidia</taxon>
        <taxon>Bacteroidales</taxon>
        <taxon>Tannerellaceae</taxon>
        <taxon>Parabacteroides</taxon>
    </lineage>
</organism>
<evidence type="ECO:0000259" key="4">
    <source>
        <dbReference type="Pfam" id="PF00535"/>
    </source>
</evidence>
<evidence type="ECO:0000313" key="6">
    <source>
        <dbReference type="Proteomes" id="UP000463337"/>
    </source>
</evidence>
<feature type="domain" description="Glycosyltransferase 2-like" evidence="4">
    <location>
        <begin position="3"/>
        <end position="118"/>
    </location>
</feature>
<dbReference type="GO" id="GO:0016757">
    <property type="term" value="F:glycosyltransferase activity"/>
    <property type="evidence" value="ECO:0007669"/>
    <property type="project" value="UniProtKB-KW"/>
</dbReference>
<keyword evidence="3 5" id="KW-0808">Transferase</keyword>
<evidence type="ECO:0000256" key="3">
    <source>
        <dbReference type="ARBA" id="ARBA00022679"/>
    </source>
</evidence>
<comment type="similarity">
    <text evidence="1">Belongs to the glycosyltransferase 2 family.</text>
</comment>
<evidence type="ECO:0000313" key="5">
    <source>
        <dbReference type="EMBL" id="MRY59297.1"/>
    </source>
</evidence>
<dbReference type="SUPFAM" id="SSF53448">
    <property type="entry name" value="Nucleotide-diphospho-sugar transferases"/>
    <property type="match status" value="1"/>
</dbReference>
<evidence type="ECO:0000256" key="2">
    <source>
        <dbReference type="ARBA" id="ARBA00022676"/>
    </source>
</evidence>
<sequence>MVLYNPDFEVTKKALSSLASQVDQICVVDNSPSDHSEVLGGYESVEYKPLLKNVGIAAAQNIGIRHFIDLGYDFVLFSDQDSIASEKVVSKLLENYQALQKKGIKVGAVGTRAINRQSGMPYGDKSKMIARFSKETFVNSSDITEYYSVISSISLISRISLLDVGGFDESLFIDGVDHEWCWRAWHKSQWRSFVVEDAKINHQLGEGDKKVASRSIAIASPFRMYYQFRNYLWLCRRDYVPGYWKKKNGVKYLVKLFYFPICIAPRAMYLKHIIHGVIRGLNPVKSNWPIFLILSSLTKNLTGG</sequence>
<dbReference type="Gene3D" id="3.90.550.10">
    <property type="entry name" value="Spore Coat Polysaccharide Biosynthesis Protein SpsA, Chain A"/>
    <property type="match status" value="1"/>
</dbReference>
<gene>
    <name evidence="5" type="ORF">GKD59_15555</name>
</gene>
<reference evidence="5 6" key="1">
    <citation type="journal article" date="2019" name="Nat. Med.">
        <title>A library of human gut bacterial isolates paired with longitudinal multiomics data enables mechanistic microbiome research.</title>
        <authorList>
            <person name="Poyet M."/>
            <person name="Groussin M."/>
            <person name="Gibbons S.M."/>
            <person name="Avila-Pacheco J."/>
            <person name="Jiang X."/>
            <person name="Kearney S.M."/>
            <person name="Perrotta A.R."/>
            <person name="Berdy B."/>
            <person name="Zhao S."/>
            <person name="Lieberman T.D."/>
            <person name="Swanson P.K."/>
            <person name="Smith M."/>
            <person name="Roesemann S."/>
            <person name="Alexander J.E."/>
            <person name="Rich S.A."/>
            <person name="Livny J."/>
            <person name="Vlamakis H."/>
            <person name="Clish C."/>
            <person name="Bullock K."/>
            <person name="Deik A."/>
            <person name="Scott J."/>
            <person name="Pierce K.A."/>
            <person name="Xavier R.J."/>
            <person name="Alm E.J."/>
        </authorList>
    </citation>
    <scope>NUCLEOTIDE SEQUENCE [LARGE SCALE GENOMIC DNA]</scope>
    <source>
        <strain evidence="5 6">BIOML-A41</strain>
    </source>
</reference>
<evidence type="ECO:0000256" key="1">
    <source>
        <dbReference type="ARBA" id="ARBA00006739"/>
    </source>
</evidence>
<accession>A0A6I2N1R4</accession>
<name>A0A6I2N1R4_PARDI</name>
<dbReference type="AlphaFoldDB" id="A0A6I2N1R4"/>
<dbReference type="Proteomes" id="UP000463337">
    <property type="component" value="Unassembled WGS sequence"/>
</dbReference>
<proteinExistence type="inferred from homology"/>
<dbReference type="InterPro" id="IPR029044">
    <property type="entry name" value="Nucleotide-diphossugar_trans"/>
</dbReference>
<protein>
    <submittedName>
        <fullName evidence="5">Glycosyltransferase</fullName>
    </submittedName>
</protein>